<dbReference type="InterPro" id="IPR007685">
    <property type="entry name" value="RelA_SpoT"/>
</dbReference>
<dbReference type="AlphaFoldDB" id="A0A6I8MD50"/>
<dbReference type="CDD" id="cd05399">
    <property type="entry name" value="NT_Rel-Spo_like"/>
    <property type="match status" value="1"/>
</dbReference>
<dbReference type="KEGG" id="crf:FRC0190_01598"/>
<name>A0A6I8MD50_9CORY</name>
<evidence type="ECO:0000313" key="3">
    <source>
        <dbReference type="Proteomes" id="UP000423525"/>
    </source>
</evidence>
<proteinExistence type="predicted"/>
<dbReference type="GO" id="GO:0015969">
    <property type="term" value="P:guanosine tetraphosphate metabolic process"/>
    <property type="evidence" value="ECO:0007669"/>
    <property type="project" value="InterPro"/>
</dbReference>
<dbReference type="Gene3D" id="3.30.460.10">
    <property type="entry name" value="Beta Polymerase, domain 2"/>
    <property type="match status" value="1"/>
</dbReference>
<gene>
    <name evidence="2" type="ORF">FRC0190_01598</name>
</gene>
<dbReference type="Proteomes" id="UP000423525">
    <property type="component" value="Chromosome"/>
</dbReference>
<dbReference type="EMBL" id="LR738855">
    <property type="protein sequence ID" value="VZH85649.1"/>
    <property type="molecule type" value="Genomic_DNA"/>
</dbReference>
<dbReference type="InterPro" id="IPR043519">
    <property type="entry name" value="NT_sf"/>
</dbReference>
<keyword evidence="2" id="KW-0418">Kinase</keyword>
<accession>A0A6I8MD50</accession>
<dbReference type="PANTHER" id="PTHR41773">
    <property type="entry name" value="GTP PYROPHOSPHATASE-RELATED"/>
    <property type="match status" value="1"/>
</dbReference>
<dbReference type="PANTHER" id="PTHR41773:SF1">
    <property type="entry name" value="RELA_SPOT DOMAIN-CONTAINING PROTEIN"/>
    <property type="match status" value="1"/>
</dbReference>
<dbReference type="SUPFAM" id="SSF81301">
    <property type="entry name" value="Nucleotidyltransferase"/>
    <property type="match status" value="1"/>
</dbReference>
<dbReference type="GO" id="GO:0016301">
    <property type="term" value="F:kinase activity"/>
    <property type="evidence" value="ECO:0007669"/>
    <property type="project" value="UniProtKB-KW"/>
</dbReference>
<sequence length="339" mass="38916">MPQSLISELHSQYAQFVRKHPHAERDFSDALEDVLTDAGLTYDRVSARIKDWHSLKTKARKKNAQGAFIYPHPWDDVHDIIGVRITTLHSTEIPQIIEALADVFTVERSVDKTALTRISGSFGYGSHHLILKIDDRVEDLNNYVGMVFEVQIRTVLQHAWAEFEHDIRYKRSANLDPQIDRAFTLAAGLIELADQQFDLIAAIQEPQKHSPNLEVDITAETLPGVIAMLVGSRFPQSRSEHYRWLEELLFAHSINTAAQLKELLNDRDIEAVRKALNYKFKPGQVRIIDDLLLYRYGTKHIEATGETGKNPRLRLPRLNERLRILNKHAPRNRSDLQQS</sequence>
<dbReference type="SMART" id="SM00954">
    <property type="entry name" value="RelA_SpoT"/>
    <property type="match status" value="1"/>
</dbReference>
<organism evidence="2 3">
    <name type="scientific">Corynebacterium rouxii</name>
    <dbReference type="NCBI Taxonomy" id="2719119"/>
    <lineage>
        <taxon>Bacteria</taxon>
        <taxon>Bacillati</taxon>
        <taxon>Actinomycetota</taxon>
        <taxon>Actinomycetes</taxon>
        <taxon>Mycobacteriales</taxon>
        <taxon>Corynebacteriaceae</taxon>
        <taxon>Corynebacterium</taxon>
    </lineage>
</organism>
<evidence type="ECO:0000259" key="1">
    <source>
        <dbReference type="SMART" id="SM00954"/>
    </source>
</evidence>
<evidence type="ECO:0000313" key="2">
    <source>
        <dbReference type="EMBL" id="VZH85649.1"/>
    </source>
</evidence>
<dbReference type="RefSeq" id="WP_155873398.1">
    <property type="nucleotide sequence ID" value="NZ_CP168248.1"/>
</dbReference>
<dbReference type="Gene3D" id="1.10.287.860">
    <property type="entry name" value="Nucleotidyltransferase"/>
    <property type="match status" value="1"/>
</dbReference>
<keyword evidence="2" id="KW-0808">Transferase</keyword>
<feature type="domain" description="RelA/SpoT" evidence="1">
    <location>
        <begin position="47"/>
        <end position="175"/>
    </location>
</feature>
<dbReference type="Pfam" id="PF04607">
    <property type="entry name" value="RelA_SpoT"/>
    <property type="match status" value="1"/>
</dbReference>
<protein>
    <submittedName>
        <fullName evidence="2">GTP pyrophosphokinase family protein</fullName>
    </submittedName>
</protein>
<reference evidence="2 3" key="1">
    <citation type="submission" date="2019-11" db="EMBL/GenBank/DDBJ databases">
        <authorList>
            <person name="Brisse S."/>
        </authorList>
    </citation>
    <scope>NUCLEOTIDE SEQUENCE [LARGE SCALE GENOMIC DNA]</scope>
    <source>
        <strain evidence="2">FRC0190</strain>
    </source>
</reference>